<dbReference type="GO" id="GO:0009610">
    <property type="term" value="P:response to symbiotic fungus"/>
    <property type="evidence" value="ECO:0007669"/>
    <property type="project" value="UniProtKB-ARBA"/>
</dbReference>
<comment type="subcellular location">
    <subcellularLocation>
        <location evidence="1">Membrane</location>
        <topology evidence="1">Single-pass type I membrane protein</topology>
    </subcellularLocation>
</comment>
<feature type="signal peptide" evidence="13">
    <location>
        <begin position="1"/>
        <end position="24"/>
    </location>
</feature>
<evidence type="ECO:0000256" key="6">
    <source>
        <dbReference type="ARBA" id="ARBA00022982"/>
    </source>
</evidence>
<dbReference type="FunFam" id="2.60.40.420:FF:000067">
    <property type="entry name" value="Cupredoxin superfamily protein"/>
    <property type="match status" value="1"/>
</dbReference>
<keyword evidence="4" id="KW-0479">Metal-binding</keyword>
<feature type="region of interest" description="Disordered" evidence="12">
    <location>
        <begin position="135"/>
        <end position="171"/>
    </location>
</feature>
<dbReference type="GO" id="GO:0046872">
    <property type="term" value="F:metal ion binding"/>
    <property type="evidence" value="ECO:0007669"/>
    <property type="project" value="UniProtKB-KW"/>
</dbReference>
<keyword evidence="5 13" id="KW-0732">Signal</keyword>
<evidence type="ECO:0000256" key="3">
    <source>
        <dbReference type="ARBA" id="ARBA00022692"/>
    </source>
</evidence>
<dbReference type="PROSITE" id="PS51485">
    <property type="entry name" value="PHYTOCYANIN"/>
    <property type="match status" value="1"/>
</dbReference>
<dbReference type="CDD" id="cd04216">
    <property type="entry name" value="Phytocyanin"/>
    <property type="match status" value="1"/>
</dbReference>
<protein>
    <recommendedName>
        <fullName evidence="14">Phytocyanin domain-containing protein</fullName>
    </recommendedName>
</protein>
<dbReference type="InterPro" id="IPR039391">
    <property type="entry name" value="Phytocyanin-like"/>
</dbReference>
<keyword evidence="10" id="KW-1015">Disulfide bond</keyword>
<dbReference type="PANTHER" id="PTHR33021">
    <property type="entry name" value="BLUE COPPER PROTEIN"/>
    <property type="match status" value="1"/>
</dbReference>
<sequence>MASTQMLSLLAVFVAAAAIPLATAENFTVGDDNGWLPDVNYTTWAQGKVFRIGDNLIFNYIAGAHNVIVVGGDEFKLCNVSAGRAPKVFSSGDDVVPLQTTGKKWYFCGIADHCSRGQKLVIDVLPAAVSPAPSPAPFVNPSSPPASPPPGPVTPAPSANPPSPPAPPSSSWRIATDVSMMMAVAAAAAAIVMA</sequence>
<accession>A0AAQ3Q8D3</accession>
<evidence type="ECO:0000256" key="1">
    <source>
        <dbReference type="ARBA" id="ARBA00004479"/>
    </source>
</evidence>
<keyword evidence="11" id="KW-0325">Glycoprotein</keyword>
<dbReference type="SUPFAM" id="SSF49503">
    <property type="entry name" value="Cupredoxins"/>
    <property type="match status" value="1"/>
</dbReference>
<keyword evidence="8" id="KW-0186">Copper</keyword>
<evidence type="ECO:0000313" key="16">
    <source>
        <dbReference type="Proteomes" id="UP001327560"/>
    </source>
</evidence>
<keyword evidence="7" id="KW-1133">Transmembrane helix</keyword>
<gene>
    <name evidence="15" type="ORF">Cni_G08186</name>
</gene>
<dbReference type="Pfam" id="PF02298">
    <property type="entry name" value="Cu_bind_like"/>
    <property type="match status" value="1"/>
</dbReference>
<dbReference type="InterPro" id="IPR008972">
    <property type="entry name" value="Cupredoxin"/>
</dbReference>
<dbReference type="EMBL" id="CP136891">
    <property type="protein sequence ID" value="WOK99474.1"/>
    <property type="molecule type" value="Genomic_DNA"/>
</dbReference>
<keyword evidence="2" id="KW-0813">Transport</keyword>
<dbReference type="GO" id="GO:0005886">
    <property type="term" value="C:plasma membrane"/>
    <property type="evidence" value="ECO:0007669"/>
    <property type="project" value="TreeGrafter"/>
</dbReference>
<evidence type="ECO:0000256" key="10">
    <source>
        <dbReference type="ARBA" id="ARBA00023157"/>
    </source>
</evidence>
<name>A0AAQ3Q8D3_9LILI</name>
<feature type="domain" description="Phytocyanin" evidence="14">
    <location>
        <begin position="25"/>
        <end position="126"/>
    </location>
</feature>
<dbReference type="Gene3D" id="2.60.40.420">
    <property type="entry name" value="Cupredoxins - blue copper proteins"/>
    <property type="match status" value="1"/>
</dbReference>
<evidence type="ECO:0000256" key="8">
    <source>
        <dbReference type="ARBA" id="ARBA00023008"/>
    </source>
</evidence>
<keyword evidence="6" id="KW-0249">Electron transport</keyword>
<evidence type="ECO:0000256" key="13">
    <source>
        <dbReference type="SAM" id="SignalP"/>
    </source>
</evidence>
<dbReference type="InterPro" id="IPR003245">
    <property type="entry name" value="Phytocyanin_dom"/>
</dbReference>
<evidence type="ECO:0000259" key="14">
    <source>
        <dbReference type="PROSITE" id="PS51485"/>
    </source>
</evidence>
<evidence type="ECO:0000256" key="7">
    <source>
        <dbReference type="ARBA" id="ARBA00022989"/>
    </source>
</evidence>
<evidence type="ECO:0000256" key="2">
    <source>
        <dbReference type="ARBA" id="ARBA00022448"/>
    </source>
</evidence>
<evidence type="ECO:0000256" key="4">
    <source>
        <dbReference type="ARBA" id="ARBA00022723"/>
    </source>
</evidence>
<evidence type="ECO:0000256" key="12">
    <source>
        <dbReference type="SAM" id="MobiDB-lite"/>
    </source>
</evidence>
<feature type="compositionally biased region" description="Pro residues" evidence="12">
    <location>
        <begin position="135"/>
        <end position="168"/>
    </location>
</feature>
<dbReference type="Proteomes" id="UP001327560">
    <property type="component" value="Chromosome 2"/>
</dbReference>
<evidence type="ECO:0000313" key="15">
    <source>
        <dbReference type="EMBL" id="WOK99474.1"/>
    </source>
</evidence>
<dbReference type="PANTHER" id="PTHR33021:SF408">
    <property type="entry name" value="PHYTOCYANIN DOMAIN-CONTAINING PROTEIN"/>
    <property type="match status" value="1"/>
</dbReference>
<keyword evidence="9" id="KW-0472">Membrane</keyword>
<organism evidence="15 16">
    <name type="scientific">Canna indica</name>
    <name type="common">Indian-shot</name>
    <dbReference type="NCBI Taxonomy" id="4628"/>
    <lineage>
        <taxon>Eukaryota</taxon>
        <taxon>Viridiplantae</taxon>
        <taxon>Streptophyta</taxon>
        <taxon>Embryophyta</taxon>
        <taxon>Tracheophyta</taxon>
        <taxon>Spermatophyta</taxon>
        <taxon>Magnoliopsida</taxon>
        <taxon>Liliopsida</taxon>
        <taxon>Zingiberales</taxon>
        <taxon>Cannaceae</taxon>
        <taxon>Canna</taxon>
    </lineage>
</organism>
<dbReference type="GO" id="GO:0009055">
    <property type="term" value="F:electron transfer activity"/>
    <property type="evidence" value="ECO:0007669"/>
    <property type="project" value="InterPro"/>
</dbReference>
<feature type="chain" id="PRO_5042961499" description="Phytocyanin domain-containing protein" evidence="13">
    <location>
        <begin position="25"/>
        <end position="194"/>
    </location>
</feature>
<evidence type="ECO:0000256" key="5">
    <source>
        <dbReference type="ARBA" id="ARBA00022729"/>
    </source>
</evidence>
<keyword evidence="16" id="KW-1185">Reference proteome</keyword>
<reference evidence="15 16" key="1">
    <citation type="submission" date="2023-10" db="EMBL/GenBank/DDBJ databases">
        <title>Chromosome-scale genome assembly provides insights into flower coloration mechanisms of Canna indica.</title>
        <authorList>
            <person name="Li C."/>
        </authorList>
    </citation>
    <scope>NUCLEOTIDE SEQUENCE [LARGE SCALE GENOMIC DNA]</scope>
    <source>
        <tissue evidence="15">Flower</tissue>
    </source>
</reference>
<dbReference type="AlphaFoldDB" id="A0AAQ3Q8D3"/>
<proteinExistence type="predicted"/>
<evidence type="ECO:0000256" key="9">
    <source>
        <dbReference type="ARBA" id="ARBA00023136"/>
    </source>
</evidence>
<evidence type="ECO:0000256" key="11">
    <source>
        <dbReference type="ARBA" id="ARBA00023180"/>
    </source>
</evidence>
<keyword evidence="3" id="KW-0812">Transmembrane</keyword>